<evidence type="ECO:0000313" key="4">
    <source>
        <dbReference type="Proteomes" id="UP001500280"/>
    </source>
</evidence>
<dbReference type="EMBL" id="BAAANF010000018">
    <property type="protein sequence ID" value="GAA1701601.1"/>
    <property type="molecule type" value="Genomic_DNA"/>
</dbReference>
<dbReference type="InterPro" id="IPR025736">
    <property type="entry name" value="PucR_C-HTH_dom"/>
</dbReference>
<evidence type="ECO:0000256" key="1">
    <source>
        <dbReference type="SAM" id="MobiDB-lite"/>
    </source>
</evidence>
<dbReference type="InterPro" id="IPR042070">
    <property type="entry name" value="PucR_C-HTH_sf"/>
</dbReference>
<feature type="region of interest" description="Disordered" evidence="1">
    <location>
        <begin position="160"/>
        <end position="256"/>
    </location>
</feature>
<gene>
    <name evidence="3" type="ORF">GCM10009745_55920</name>
</gene>
<keyword evidence="4" id="KW-1185">Reference proteome</keyword>
<dbReference type="Pfam" id="PF13556">
    <property type="entry name" value="HTH_30"/>
    <property type="match status" value="1"/>
</dbReference>
<dbReference type="RefSeq" id="WP_344158334.1">
    <property type="nucleotide sequence ID" value="NZ_BAAANF010000018.1"/>
</dbReference>
<dbReference type="PANTHER" id="PTHR33744:SF1">
    <property type="entry name" value="DNA-BINDING TRANSCRIPTIONAL ACTIVATOR ADER"/>
    <property type="match status" value="1"/>
</dbReference>
<accession>A0ABN2IB55</accession>
<evidence type="ECO:0000313" key="3">
    <source>
        <dbReference type="EMBL" id="GAA1701601.1"/>
    </source>
</evidence>
<dbReference type="InterPro" id="IPR051448">
    <property type="entry name" value="CdaR-like_regulators"/>
</dbReference>
<proteinExistence type="predicted"/>
<dbReference type="Proteomes" id="UP001500280">
    <property type="component" value="Unassembled WGS sequence"/>
</dbReference>
<feature type="compositionally biased region" description="Low complexity" evidence="1">
    <location>
        <begin position="172"/>
        <end position="192"/>
    </location>
</feature>
<dbReference type="PANTHER" id="PTHR33744">
    <property type="entry name" value="CARBOHYDRATE DIACID REGULATOR"/>
    <property type="match status" value="1"/>
</dbReference>
<sequence>MKGLLLRLSSLDADAESAVRVIGFFDALMTDRAELTTLLRSTAALAECPVGIDAPARGLVLRANPTGTIDLAEPPPNADLREHNDTRFWLARPTTPLPLDEMVLERFALAGSILLDRTLNNLPAVGDPALVELVISTTAGIPERSRALHLLGITPTSTLRVAVSTPPPPTPGTSAPASRPAAAGGPAPGSTAESHSGPAPRSPAAGDSAPTARPAAEGGSGHAPRSTGAGEPGPAPRSTVVVQAAPSSTTSRVISGPGGSHLVSLWTDPDARPAADVRTGVGPIVPAIRAADSWRDACTALRLTSPEAPVVRADDLGGLLVVVERLRPEDIAASPDVAALDRIAAEPGGADLLAILRAYSVTDSVRKAAALVFRHHSTVAYRLEHAESVLGFPFSNAGGRFRLHLALTMRALGSTPWQDS</sequence>
<reference evidence="3 4" key="1">
    <citation type="journal article" date="2019" name="Int. J. Syst. Evol. Microbiol.">
        <title>The Global Catalogue of Microorganisms (GCM) 10K type strain sequencing project: providing services to taxonomists for standard genome sequencing and annotation.</title>
        <authorList>
            <consortium name="The Broad Institute Genomics Platform"/>
            <consortium name="The Broad Institute Genome Sequencing Center for Infectious Disease"/>
            <person name="Wu L."/>
            <person name="Ma J."/>
        </authorList>
    </citation>
    <scope>NUCLEOTIDE SEQUENCE [LARGE SCALE GENOMIC DNA]</scope>
    <source>
        <strain evidence="3 4">JCM 14307</strain>
    </source>
</reference>
<comment type="caution">
    <text evidence="3">The sequence shown here is derived from an EMBL/GenBank/DDBJ whole genome shotgun (WGS) entry which is preliminary data.</text>
</comment>
<evidence type="ECO:0000259" key="2">
    <source>
        <dbReference type="Pfam" id="PF13556"/>
    </source>
</evidence>
<feature type="domain" description="PucR C-terminal helix-turn-helix" evidence="2">
    <location>
        <begin position="352"/>
        <end position="408"/>
    </location>
</feature>
<dbReference type="Gene3D" id="1.10.10.2840">
    <property type="entry name" value="PucR C-terminal helix-turn-helix domain"/>
    <property type="match status" value="1"/>
</dbReference>
<name>A0ABN2IB55_9ACTN</name>
<organism evidence="3 4">
    <name type="scientific">Kribbella yunnanensis</name>
    <dbReference type="NCBI Taxonomy" id="190194"/>
    <lineage>
        <taxon>Bacteria</taxon>
        <taxon>Bacillati</taxon>
        <taxon>Actinomycetota</taxon>
        <taxon>Actinomycetes</taxon>
        <taxon>Propionibacteriales</taxon>
        <taxon>Kribbellaceae</taxon>
        <taxon>Kribbella</taxon>
    </lineage>
</organism>
<protein>
    <submittedName>
        <fullName evidence="3">Helix-turn-helix domain-containing protein</fullName>
    </submittedName>
</protein>